<evidence type="ECO:0000256" key="2">
    <source>
        <dbReference type="SAM" id="Phobius"/>
    </source>
</evidence>
<feature type="compositionally biased region" description="Low complexity" evidence="1">
    <location>
        <begin position="56"/>
        <end position="68"/>
    </location>
</feature>
<dbReference type="AlphaFoldDB" id="A0A2I0ULC6"/>
<dbReference type="Proteomes" id="UP000233556">
    <property type="component" value="Unassembled WGS sequence"/>
</dbReference>
<keyword evidence="2" id="KW-0472">Membrane</keyword>
<dbReference type="EMBL" id="KZ505697">
    <property type="protein sequence ID" value="PKU46818.1"/>
    <property type="molecule type" value="Genomic_DNA"/>
</dbReference>
<accession>A0A2I0ULC6</accession>
<gene>
    <name evidence="3" type="ORF">llap_2902</name>
</gene>
<proteinExistence type="predicted"/>
<protein>
    <submittedName>
        <fullName evidence="3">Uncharacterized protein</fullName>
    </submittedName>
</protein>
<organism evidence="3 4">
    <name type="scientific">Limosa lapponica baueri</name>
    <dbReference type="NCBI Taxonomy" id="1758121"/>
    <lineage>
        <taxon>Eukaryota</taxon>
        <taxon>Metazoa</taxon>
        <taxon>Chordata</taxon>
        <taxon>Craniata</taxon>
        <taxon>Vertebrata</taxon>
        <taxon>Euteleostomi</taxon>
        <taxon>Archelosauria</taxon>
        <taxon>Archosauria</taxon>
        <taxon>Dinosauria</taxon>
        <taxon>Saurischia</taxon>
        <taxon>Theropoda</taxon>
        <taxon>Coelurosauria</taxon>
        <taxon>Aves</taxon>
        <taxon>Neognathae</taxon>
        <taxon>Neoaves</taxon>
        <taxon>Charadriiformes</taxon>
        <taxon>Scolopacidae</taxon>
        <taxon>Limosa</taxon>
    </lineage>
</organism>
<name>A0A2I0ULC6_LIMLA</name>
<reference evidence="4" key="2">
    <citation type="submission" date="2017-12" db="EMBL/GenBank/DDBJ databases">
        <title>Genome sequence of the Bar-tailed Godwit (Limosa lapponica baueri).</title>
        <authorList>
            <person name="Lima N.C.B."/>
            <person name="Parody-Merino A.M."/>
            <person name="Battley P.F."/>
            <person name="Fidler A.E."/>
            <person name="Prosdocimi F."/>
        </authorList>
    </citation>
    <scope>NUCLEOTIDE SEQUENCE [LARGE SCALE GENOMIC DNA]</scope>
</reference>
<feature type="region of interest" description="Disordered" evidence="1">
    <location>
        <begin position="53"/>
        <end position="80"/>
    </location>
</feature>
<keyword evidence="2" id="KW-0812">Transmembrane</keyword>
<feature type="transmembrane region" description="Helical" evidence="2">
    <location>
        <begin position="26"/>
        <end position="47"/>
    </location>
</feature>
<keyword evidence="2" id="KW-1133">Transmembrane helix</keyword>
<evidence type="ECO:0000256" key="1">
    <source>
        <dbReference type="SAM" id="MobiDB-lite"/>
    </source>
</evidence>
<keyword evidence="4" id="KW-1185">Reference proteome</keyword>
<sequence>MRPADPANLVAMALQILECLGITGRFIVVCTVNLVLILTVICNVAVITPVPTHAATSSDSESTDPTSDLGGSSGNHVAGDGRQEHALRQLAPGWRRVWKNLEEPLSPPMAWHFLPEQAYNPAEMEDPLKEGCLVYVKKRELVLMMFWGLAYTYQACIQHPQRSWSDPGSEGIQMDIGAKPETQDRSLLLMVGYPFKDDLVDYRGKCTTLSVI</sequence>
<reference evidence="4" key="1">
    <citation type="submission" date="2017-11" db="EMBL/GenBank/DDBJ databases">
        <authorList>
            <person name="Lima N.C."/>
            <person name="Parody-Merino A.M."/>
            <person name="Battley P.F."/>
            <person name="Fidler A.E."/>
            <person name="Prosdocimi F."/>
        </authorList>
    </citation>
    <scope>NUCLEOTIDE SEQUENCE [LARGE SCALE GENOMIC DNA]</scope>
</reference>
<evidence type="ECO:0000313" key="4">
    <source>
        <dbReference type="Proteomes" id="UP000233556"/>
    </source>
</evidence>
<evidence type="ECO:0000313" key="3">
    <source>
        <dbReference type="EMBL" id="PKU46818.1"/>
    </source>
</evidence>